<evidence type="ECO:0008006" key="3">
    <source>
        <dbReference type="Google" id="ProtNLM"/>
    </source>
</evidence>
<name>A0ABQ7LNG8_BRACM</name>
<dbReference type="Proteomes" id="UP000823674">
    <property type="component" value="Chromosome A08"/>
</dbReference>
<evidence type="ECO:0000313" key="1">
    <source>
        <dbReference type="EMBL" id="KAG5387777.1"/>
    </source>
</evidence>
<evidence type="ECO:0000313" key="2">
    <source>
        <dbReference type="Proteomes" id="UP000823674"/>
    </source>
</evidence>
<keyword evidence="2" id="KW-1185">Reference proteome</keyword>
<comment type="caution">
    <text evidence="1">The sequence shown here is derived from an EMBL/GenBank/DDBJ whole genome shotgun (WGS) entry which is preliminary data.</text>
</comment>
<accession>A0ABQ7LNG8</accession>
<organism evidence="1 2">
    <name type="scientific">Brassica rapa subsp. trilocularis</name>
    <dbReference type="NCBI Taxonomy" id="1813537"/>
    <lineage>
        <taxon>Eukaryota</taxon>
        <taxon>Viridiplantae</taxon>
        <taxon>Streptophyta</taxon>
        <taxon>Embryophyta</taxon>
        <taxon>Tracheophyta</taxon>
        <taxon>Spermatophyta</taxon>
        <taxon>Magnoliopsida</taxon>
        <taxon>eudicotyledons</taxon>
        <taxon>Gunneridae</taxon>
        <taxon>Pentapetalae</taxon>
        <taxon>rosids</taxon>
        <taxon>malvids</taxon>
        <taxon>Brassicales</taxon>
        <taxon>Brassicaceae</taxon>
        <taxon>Brassiceae</taxon>
        <taxon>Brassica</taxon>
    </lineage>
</organism>
<sequence length="105" mass="11639">MDHGRRVGCLCGSGLESRDHVFLHCSVAAQIWAAILPRLGQQNLTLHNWDSLIAWMLTDTPGLSATLEKLLVQALVFLLWGERNSRLHNGSSASTSVLFSRIDRT</sequence>
<proteinExistence type="predicted"/>
<dbReference type="EMBL" id="JADBGQ010000007">
    <property type="protein sequence ID" value="KAG5387777.1"/>
    <property type="molecule type" value="Genomic_DNA"/>
</dbReference>
<gene>
    <name evidence="1" type="primary">A08p001360.1_BraROA</name>
    <name evidence="1" type="ORF">IGI04_029318</name>
</gene>
<protein>
    <recommendedName>
        <fullName evidence="3">Reverse transcriptase zinc-binding domain-containing protein</fullName>
    </recommendedName>
</protein>
<reference evidence="1 2" key="1">
    <citation type="submission" date="2021-03" db="EMBL/GenBank/DDBJ databases">
        <authorList>
            <person name="King G.J."/>
            <person name="Bancroft I."/>
            <person name="Baten A."/>
            <person name="Bloomfield J."/>
            <person name="Borpatragohain P."/>
            <person name="He Z."/>
            <person name="Irish N."/>
            <person name="Irwin J."/>
            <person name="Liu K."/>
            <person name="Mauleon R.P."/>
            <person name="Moore J."/>
            <person name="Morris R."/>
            <person name="Ostergaard L."/>
            <person name="Wang B."/>
            <person name="Wells R."/>
        </authorList>
    </citation>
    <scope>NUCLEOTIDE SEQUENCE [LARGE SCALE GENOMIC DNA]</scope>
    <source>
        <strain evidence="1">R-o-18</strain>
        <tissue evidence="1">Leaf</tissue>
    </source>
</reference>